<evidence type="ECO:0000313" key="8">
    <source>
        <dbReference type="EMBL" id="ADB16540.1"/>
    </source>
</evidence>
<keyword evidence="1" id="KW-0444">Lipid biosynthesis</keyword>
<sequence>MHRCGTRDSIVANIHPTAVVDSSAEIGADVTIGPFCVIEKGVVIGDGCTLESRVVVKSRTSLGRQNEIGEGTVLGGRAQHVHVLDPGGVLIIGDNNRIRENATVHRGYANDAKTTIGNNNLMMVGVHVAHDCTVGNNTIIVNNAMLAGHVQVEDRAYISGGVAIHQFCRVGKLAMVGGLAKVTQDVPPFVLVEGGGAPEVVGLNKVGIRRNGYTADEMLQLKTAYRVIYRQGLRWSEVLEILQRDFPTGPAAAMHEFFVTGKRGYVQERRISRKATLKLAAPPADEDASESRGRGAA</sequence>
<evidence type="ECO:0000256" key="6">
    <source>
        <dbReference type="SAM" id="MobiDB-lite"/>
    </source>
</evidence>
<dbReference type="EMBL" id="CP001848">
    <property type="protein sequence ID" value="ADB16540.1"/>
    <property type="molecule type" value="Genomic_DNA"/>
</dbReference>
<keyword evidence="9" id="KW-1185">Reference proteome</keyword>
<dbReference type="EC" id="2.3.1.129" evidence="8"/>
<evidence type="ECO:0000256" key="4">
    <source>
        <dbReference type="ARBA" id="ARBA00023098"/>
    </source>
</evidence>
<evidence type="ECO:0000256" key="1">
    <source>
        <dbReference type="ARBA" id="ARBA00022516"/>
    </source>
</evidence>
<gene>
    <name evidence="8" type="ordered locus">Psta_1866</name>
</gene>
<keyword evidence="2" id="KW-0441">Lipid A biosynthesis</keyword>
<dbReference type="InterPro" id="IPR001451">
    <property type="entry name" value="Hexapep"/>
</dbReference>
<accession>D2QZQ7</accession>
<dbReference type="InterPro" id="IPR029098">
    <property type="entry name" value="Acetyltransf_C"/>
</dbReference>
<proteinExistence type="predicted"/>
<evidence type="ECO:0000256" key="3">
    <source>
        <dbReference type="ARBA" id="ARBA00022679"/>
    </source>
</evidence>
<protein>
    <submittedName>
        <fullName evidence="8">Acyl-(Acyl-carrier-protein)--UDP-N-acetylglucosamine O-acyltransferase</fullName>
        <ecNumber evidence="8">2.3.1.129</ecNumber>
    </submittedName>
</protein>
<dbReference type="PANTHER" id="PTHR43480">
    <property type="entry name" value="ACYL-[ACYL-CARRIER-PROTEIN]--UDP-N-ACETYLGLUCOSAMINE O-ACYLTRANSFERASE"/>
    <property type="match status" value="1"/>
</dbReference>
<dbReference type="KEGG" id="psl:Psta_1866"/>
<evidence type="ECO:0000256" key="2">
    <source>
        <dbReference type="ARBA" id="ARBA00022556"/>
    </source>
</evidence>
<organism evidence="8 9">
    <name type="scientific">Pirellula staleyi (strain ATCC 27377 / DSM 6068 / ICPB 4128)</name>
    <name type="common">Pirella staleyi</name>
    <dbReference type="NCBI Taxonomy" id="530564"/>
    <lineage>
        <taxon>Bacteria</taxon>
        <taxon>Pseudomonadati</taxon>
        <taxon>Planctomycetota</taxon>
        <taxon>Planctomycetia</taxon>
        <taxon>Pirellulales</taxon>
        <taxon>Pirellulaceae</taxon>
        <taxon>Pirellula</taxon>
    </lineage>
</organism>
<dbReference type="NCBIfam" id="TIGR01852">
    <property type="entry name" value="lipid_A_lpxA"/>
    <property type="match status" value="1"/>
</dbReference>
<dbReference type="NCBIfam" id="NF003657">
    <property type="entry name" value="PRK05289.1"/>
    <property type="match status" value="1"/>
</dbReference>
<dbReference type="SUPFAM" id="SSF51161">
    <property type="entry name" value="Trimeric LpxA-like enzymes"/>
    <property type="match status" value="1"/>
</dbReference>
<dbReference type="InterPro" id="IPR037157">
    <property type="entry name" value="Acetyltransf_C_sf"/>
</dbReference>
<dbReference type="GO" id="GO:0008780">
    <property type="term" value="F:acyl-[acyl-carrier-protein]-UDP-N-acetylglucosamine O-acyltransferase activity"/>
    <property type="evidence" value="ECO:0007669"/>
    <property type="project" value="UniProtKB-EC"/>
</dbReference>
<dbReference type="GO" id="GO:0009245">
    <property type="term" value="P:lipid A biosynthetic process"/>
    <property type="evidence" value="ECO:0007669"/>
    <property type="project" value="UniProtKB-KW"/>
</dbReference>
<dbReference type="InterPro" id="IPR010137">
    <property type="entry name" value="Lipid_A_LpxA"/>
</dbReference>
<dbReference type="CDD" id="cd03351">
    <property type="entry name" value="LbH_UDP-GlcNAc_AT"/>
    <property type="match status" value="1"/>
</dbReference>
<evidence type="ECO:0000259" key="7">
    <source>
        <dbReference type="Pfam" id="PF13720"/>
    </source>
</evidence>
<dbReference type="PANTHER" id="PTHR43480:SF1">
    <property type="entry name" value="ACYL-[ACYL-CARRIER-PROTEIN]--UDP-N-ACETYLGLUCOSAMINE O-ACYLTRANSFERASE, MITOCHONDRIAL-RELATED"/>
    <property type="match status" value="1"/>
</dbReference>
<feature type="region of interest" description="Disordered" evidence="6">
    <location>
        <begin position="278"/>
        <end position="297"/>
    </location>
</feature>
<keyword evidence="4" id="KW-0443">Lipid metabolism</keyword>
<dbReference type="PIRSF" id="PIRSF000456">
    <property type="entry name" value="UDP-GlcNAc_acltr"/>
    <property type="match status" value="1"/>
</dbReference>
<name>D2QZQ7_PIRSD</name>
<dbReference type="AlphaFoldDB" id="D2QZQ7"/>
<dbReference type="Gene3D" id="2.160.10.10">
    <property type="entry name" value="Hexapeptide repeat proteins"/>
    <property type="match status" value="1"/>
</dbReference>
<dbReference type="STRING" id="530564.Psta_1866"/>
<evidence type="ECO:0000313" key="9">
    <source>
        <dbReference type="Proteomes" id="UP000001887"/>
    </source>
</evidence>
<dbReference type="Pfam" id="PF13720">
    <property type="entry name" value="Acetyltransf_11"/>
    <property type="match status" value="1"/>
</dbReference>
<dbReference type="Pfam" id="PF00132">
    <property type="entry name" value="Hexapep"/>
    <property type="match status" value="1"/>
</dbReference>
<reference evidence="8 9" key="1">
    <citation type="journal article" date="2009" name="Stand. Genomic Sci.">
        <title>Complete genome sequence of Pirellula staleyi type strain (ATCC 27377).</title>
        <authorList>
            <person name="Clum A."/>
            <person name="Tindall B.J."/>
            <person name="Sikorski J."/>
            <person name="Ivanova N."/>
            <person name="Mavrommatis K."/>
            <person name="Lucas S."/>
            <person name="Glavina del Rio T."/>
            <person name="Nolan M."/>
            <person name="Chen F."/>
            <person name="Tice H."/>
            <person name="Pitluck S."/>
            <person name="Cheng J.F."/>
            <person name="Chertkov O."/>
            <person name="Brettin T."/>
            <person name="Han C."/>
            <person name="Detter J.C."/>
            <person name="Kuske C."/>
            <person name="Bruce D."/>
            <person name="Goodwin L."/>
            <person name="Ovchinikova G."/>
            <person name="Pati A."/>
            <person name="Mikhailova N."/>
            <person name="Chen A."/>
            <person name="Palaniappan K."/>
            <person name="Land M."/>
            <person name="Hauser L."/>
            <person name="Chang Y.J."/>
            <person name="Jeffries C.D."/>
            <person name="Chain P."/>
            <person name="Rohde M."/>
            <person name="Goker M."/>
            <person name="Bristow J."/>
            <person name="Eisen J.A."/>
            <person name="Markowitz V."/>
            <person name="Hugenholtz P."/>
            <person name="Kyrpides N.C."/>
            <person name="Klenk H.P."/>
            <person name="Lapidus A."/>
        </authorList>
    </citation>
    <scope>NUCLEOTIDE SEQUENCE [LARGE SCALE GENOMIC DNA]</scope>
    <source>
        <strain evidence="9">ATCC 27377 / DSM 6068 / ICPB 4128</strain>
    </source>
</reference>
<dbReference type="GO" id="GO:0016020">
    <property type="term" value="C:membrane"/>
    <property type="evidence" value="ECO:0007669"/>
    <property type="project" value="GOC"/>
</dbReference>
<evidence type="ECO:0000256" key="5">
    <source>
        <dbReference type="ARBA" id="ARBA00023315"/>
    </source>
</evidence>
<feature type="domain" description="UDP N-acetylglucosamine O-acyltransferase C-terminal" evidence="7">
    <location>
        <begin position="185"/>
        <end position="265"/>
    </location>
</feature>
<keyword evidence="5 8" id="KW-0012">Acyltransferase</keyword>
<dbReference type="Gene3D" id="1.20.1180.10">
    <property type="entry name" value="Udp N-acetylglucosamine O-acyltransferase, C-terminal domain"/>
    <property type="match status" value="1"/>
</dbReference>
<keyword evidence="3 8" id="KW-0808">Transferase</keyword>
<dbReference type="eggNOG" id="COG1043">
    <property type="taxonomic scope" value="Bacteria"/>
</dbReference>
<dbReference type="Proteomes" id="UP000001887">
    <property type="component" value="Chromosome"/>
</dbReference>
<dbReference type="InterPro" id="IPR011004">
    <property type="entry name" value="Trimer_LpxA-like_sf"/>
</dbReference>
<dbReference type="HOGENOM" id="CLU_061249_0_0_0"/>